<comment type="cofactor">
    <cofactor evidence="1 5 6">
        <name>pyridoxal 5'-phosphate</name>
        <dbReference type="ChEBI" id="CHEBI:597326"/>
    </cofactor>
</comment>
<reference evidence="7 8" key="1">
    <citation type="submission" date="2024-05" db="EMBL/GenBank/DDBJ databases">
        <title>Genetic variation in Jamaican populations of the coffee berry borer (Hypothenemus hampei).</title>
        <authorList>
            <person name="Errbii M."/>
            <person name="Myrie A."/>
        </authorList>
    </citation>
    <scope>NUCLEOTIDE SEQUENCE [LARGE SCALE GENOMIC DNA]</scope>
    <source>
        <strain evidence="7">JA-Hopewell-2020-01-JO</strain>
        <tissue evidence="7">Whole body</tissue>
    </source>
</reference>
<evidence type="ECO:0000256" key="2">
    <source>
        <dbReference type="ARBA" id="ARBA00009533"/>
    </source>
</evidence>
<evidence type="ECO:0008006" key="9">
    <source>
        <dbReference type="Google" id="ProtNLM"/>
    </source>
</evidence>
<dbReference type="GO" id="GO:0016829">
    <property type="term" value="F:lyase activity"/>
    <property type="evidence" value="ECO:0007669"/>
    <property type="project" value="UniProtKB-KW"/>
</dbReference>
<dbReference type="SUPFAM" id="SSF53383">
    <property type="entry name" value="PLP-dependent transferases"/>
    <property type="match status" value="1"/>
</dbReference>
<dbReference type="Pfam" id="PF00282">
    <property type="entry name" value="Pyridoxal_deC"/>
    <property type="match status" value="1"/>
</dbReference>
<keyword evidence="8" id="KW-1185">Reference proteome</keyword>
<evidence type="ECO:0000256" key="1">
    <source>
        <dbReference type="ARBA" id="ARBA00001933"/>
    </source>
</evidence>
<dbReference type="PANTHER" id="PTHR11999">
    <property type="entry name" value="GROUP II PYRIDOXAL-5-PHOSPHATE DECARBOXYLASE"/>
    <property type="match status" value="1"/>
</dbReference>
<dbReference type="CDD" id="cd06450">
    <property type="entry name" value="DOPA_deC_like"/>
    <property type="match status" value="1"/>
</dbReference>
<keyword evidence="3 5" id="KW-0663">Pyridoxal phosphate</keyword>
<evidence type="ECO:0000256" key="3">
    <source>
        <dbReference type="ARBA" id="ARBA00022898"/>
    </source>
</evidence>
<gene>
    <name evidence="7" type="ORF">ABEB36_007980</name>
</gene>
<dbReference type="InterPro" id="IPR002129">
    <property type="entry name" value="PyrdxlP-dep_de-COase"/>
</dbReference>
<organism evidence="7 8">
    <name type="scientific">Hypothenemus hampei</name>
    <name type="common">Coffee berry borer</name>
    <dbReference type="NCBI Taxonomy" id="57062"/>
    <lineage>
        <taxon>Eukaryota</taxon>
        <taxon>Metazoa</taxon>
        <taxon>Ecdysozoa</taxon>
        <taxon>Arthropoda</taxon>
        <taxon>Hexapoda</taxon>
        <taxon>Insecta</taxon>
        <taxon>Pterygota</taxon>
        <taxon>Neoptera</taxon>
        <taxon>Endopterygota</taxon>
        <taxon>Coleoptera</taxon>
        <taxon>Polyphaga</taxon>
        <taxon>Cucujiformia</taxon>
        <taxon>Curculionidae</taxon>
        <taxon>Scolytinae</taxon>
        <taxon>Hypothenemus</taxon>
    </lineage>
</organism>
<dbReference type="AlphaFoldDB" id="A0ABD1EKA7"/>
<protein>
    <recommendedName>
        <fullName evidence="9">Dopa decarboxylase</fullName>
    </recommendedName>
</protein>
<comment type="similarity">
    <text evidence="2 6">Belongs to the group II decarboxylase family.</text>
</comment>
<name>A0ABD1EKA7_HYPHA</name>
<dbReference type="Gene3D" id="3.40.640.10">
    <property type="entry name" value="Type I PLP-dependent aspartate aminotransferase-like (Major domain)"/>
    <property type="match status" value="1"/>
</dbReference>
<evidence type="ECO:0000313" key="7">
    <source>
        <dbReference type="EMBL" id="KAL1496930.1"/>
    </source>
</evidence>
<keyword evidence="4 6" id="KW-0456">Lyase</keyword>
<dbReference type="PANTHER" id="PTHR11999:SF60">
    <property type="entry name" value="3,4-DIHYDROXYPHENYLACETALDEHYDE SYNTHASE"/>
    <property type="match status" value="1"/>
</dbReference>
<dbReference type="EMBL" id="JBDJPC010000006">
    <property type="protein sequence ID" value="KAL1496930.1"/>
    <property type="molecule type" value="Genomic_DNA"/>
</dbReference>
<accession>A0ABD1EKA7</accession>
<dbReference type="Proteomes" id="UP001566132">
    <property type="component" value="Unassembled WGS sequence"/>
</dbReference>
<dbReference type="Gene3D" id="1.20.1340.10">
    <property type="entry name" value="dopa decarboxylase, N-terminal domain"/>
    <property type="match status" value="1"/>
</dbReference>
<proteinExistence type="inferred from homology"/>
<sequence>MNIPEFKEFASASIDYIADYCENIRQLPVLPDVEPGYLSKALPKRAPEKGESWKTIMEDINKSIVPGLTQWHSPFFHAFFPTGQSYPAIVGELLMAGIGAVATKWESSPAVVELEVRVMDWLAKILGLPEEFLNCSEGPGGGLIQNAASDSTLVGILSGIYKKIQQLIDEGSPLLEWQIREKLVAYTSKESNSSVEKSGMIASVKMRLLSTDPEGSLRGPTLEDAIRNDKAAGLIPFCVVASLGTTGTCSMDNIKEIGQICSKEKLWLHIDAAYAGTAFACPEYRYILNGIENVDSFNFNPHKWMLVNGDCSAMWFRNCRYVEEAFKTKATLKVPKYQPEFEHMQIPDVRRFRALKLWFVIRIYGVDGIQKHVRRQVNLAKYLKELVDADPRFEVVISNLGVVCFRLLAEDSITQAILERITKRKNIYIMPYYFKSQLLFRFVVCSRFTLREDIDKSWNEISTQTSEVLKILGKKYCRNVERMCGSKGM</sequence>
<dbReference type="InterPro" id="IPR010977">
    <property type="entry name" value="Aromatic_deC"/>
</dbReference>
<dbReference type="PRINTS" id="PR00800">
    <property type="entry name" value="YHDCRBOXLASE"/>
</dbReference>
<dbReference type="Gene3D" id="3.90.1150.10">
    <property type="entry name" value="Aspartate Aminotransferase, domain 1"/>
    <property type="match status" value="1"/>
</dbReference>
<dbReference type="InterPro" id="IPR015422">
    <property type="entry name" value="PyrdxlP-dep_Trfase_small"/>
</dbReference>
<feature type="modified residue" description="N6-(pyridoxal phosphate)lysine" evidence="5">
    <location>
        <position position="303"/>
    </location>
</feature>
<dbReference type="InterPro" id="IPR015421">
    <property type="entry name" value="PyrdxlP-dep_Trfase_major"/>
</dbReference>
<evidence type="ECO:0000256" key="6">
    <source>
        <dbReference type="RuleBase" id="RU000382"/>
    </source>
</evidence>
<dbReference type="InterPro" id="IPR015424">
    <property type="entry name" value="PyrdxlP-dep_Trfase"/>
</dbReference>
<evidence type="ECO:0000256" key="4">
    <source>
        <dbReference type="ARBA" id="ARBA00023239"/>
    </source>
</evidence>
<evidence type="ECO:0000256" key="5">
    <source>
        <dbReference type="PIRSR" id="PIRSR602129-50"/>
    </source>
</evidence>
<evidence type="ECO:0000313" key="8">
    <source>
        <dbReference type="Proteomes" id="UP001566132"/>
    </source>
</evidence>
<comment type="caution">
    <text evidence="7">The sequence shown here is derived from an EMBL/GenBank/DDBJ whole genome shotgun (WGS) entry which is preliminary data.</text>
</comment>